<dbReference type="InterPro" id="IPR008952">
    <property type="entry name" value="Tetraspanin_EC2_sf"/>
</dbReference>
<gene>
    <name evidence="2" type="ORF">B0T24DRAFT_55770</name>
</gene>
<evidence type="ECO:0000313" key="2">
    <source>
        <dbReference type="EMBL" id="KAK3383621.1"/>
    </source>
</evidence>
<sequence length="225" mass="24872">MVNKVLLTYAVFDFIFVAMGIVIIVFSTTVQKFQFEVPTDGKQAARNLLYQRFPFTAAIINSVGIFITFVITVPGLITPVRSWLKVGAYLTTVNAIFTLVIGVYLWIQTLRTKGDFAPIWGNQTAAVQDLMQTAFQCCGYFNSTSPAFITNPTCQSPASAALMRGCATPITSFANIFVDDIFTSLFGMVGIDVAFVVATACLLKQRKERERFRHIDEKSGALRGF</sequence>
<dbReference type="AlphaFoldDB" id="A0AAE0NLD4"/>
<keyword evidence="3" id="KW-1185">Reference proteome</keyword>
<feature type="transmembrane region" description="Helical" evidence="1">
    <location>
        <begin position="181"/>
        <end position="203"/>
    </location>
</feature>
<feature type="transmembrane region" description="Helical" evidence="1">
    <location>
        <begin position="7"/>
        <end position="26"/>
    </location>
</feature>
<dbReference type="Proteomes" id="UP001287356">
    <property type="component" value="Unassembled WGS sequence"/>
</dbReference>
<evidence type="ECO:0000256" key="1">
    <source>
        <dbReference type="SAM" id="Phobius"/>
    </source>
</evidence>
<reference evidence="2" key="2">
    <citation type="submission" date="2023-06" db="EMBL/GenBank/DDBJ databases">
        <authorList>
            <consortium name="Lawrence Berkeley National Laboratory"/>
            <person name="Haridas S."/>
            <person name="Hensen N."/>
            <person name="Bonometti L."/>
            <person name="Westerberg I."/>
            <person name="Brannstrom I.O."/>
            <person name="Guillou S."/>
            <person name="Cros-Aarteil S."/>
            <person name="Calhoun S."/>
            <person name="Kuo A."/>
            <person name="Mondo S."/>
            <person name="Pangilinan J."/>
            <person name="Riley R."/>
            <person name="Labutti K."/>
            <person name="Andreopoulos B."/>
            <person name="Lipzen A."/>
            <person name="Chen C."/>
            <person name="Yanf M."/>
            <person name="Daum C."/>
            <person name="Ng V."/>
            <person name="Clum A."/>
            <person name="Steindorff A."/>
            <person name="Ohm R."/>
            <person name="Martin F."/>
            <person name="Silar P."/>
            <person name="Natvig D."/>
            <person name="Lalanne C."/>
            <person name="Gautier V."/>
            <person name="Ament-Velasquez S.L."/>
            <person name="Kruys A."/>
            <person name="Hutchinson M.I."/>
            <person name="Powell A.J."/>
            <person name="Barry K."/>
            <person name="Miller A.N."/>
            <person name="Grigoriev I.V."/>
            <person name="Debuchy R."/>
            <person name="Gladieux P."/>
            <person name="Thoren M.H."/>
            <person name="Johannesson H."/>
        </authorList>
    </citation>
    <scope>NUCLEOTIDE SEQUENCE</scope>
    <source>
        <strain evidence="2">CBS 958.72</strain>
    </source>
</reference>
<organism evidence="2 3">
    <name type="scientific">Lasiosphaeria ovina</name>
    <dbReference type="NCBI Taxonomy" id="92902"/>
    <lineage>
        <taxon>Eukaryota</taxon>
        <taxon>Fungi</taxon>
        <taxon>Dikarya</taxon>
        <taxon>Ascomycota</taxon>
        <taxon>Pezizomycotina</taxon>
        <taxon>Sordariomycetes</taxon>
        <taxon>Sordariomycetidae</taxon>
        <taxon>Sordariales</taxon>
        <taxon>Lasiosphaeriaceae</taxon>
        <taxon>Lasiosphaeria</taxon>
    </lineage>
</organism>
<name>A0AAE0NLD4_9PEZI</name>
<dbReference type="EMBL" id="JAULSN010000001">
    <property type="protein sequence ID" value="KAK3383621.1"/>
    <property type="molecule type" value="Genomic_DNA"/>
</dbReference>
<dbReference type="SUPFAM" id="SSF48652">
    <property type="entry name" value="Tetraspanin"/>
    <property type="match status" value="1"/>
</dbReference>
<feature type="transmembrane region" description="Helical" evidence="1">
    <location>
        <begin position="55"/>
        <end position="77"/>
    </location>
</feature>
<feature type="transmembrane region" description="Helical" evidence="1">
    <location>
        <begin position="89"/>
        <end position="107"/>
    </location>
</feature>
<protein>
    <recommendedName>
        <fullName evidence="4">Tetraspanin</fullName>
    </recommendedName>
</protein>
<keyword evidence="1" id="KW-0812">Transmembrane</keyword>
<evidence type="ECO:0000313" key="3">
    <source>
        <dbReference type="Proteomes" id="UP001287356"/>
    </source>
</evidence>
<accession>A0AAE0NLD4</accession>
<comment type="caution">
    <text evidence="2">The sequence shown here is derived from an EMBL/GenBank/DDBJ whole genome shotgun (WGS) entry which is preliminary data.</text>
</comment>
<evidence type="ECO:0008006" key="4">
    <source>
        <dbReference type="Google" id="ProtNLM"/>
    </source>
</evidence>
<dbReference type="GO" id="GO:0016020">
    <property type="term" value="C:membrane"/>
    <property type="evidence" value="ECO:0007669"/>
    <property type="project" value="InterPro"/>
</dbReference>
<keyword evidence="1" id="KW-0472">Membrane</keyword>
<reference evidence="2" key="1">
    <citation type="journal article" date="2023" name="Mol. Phylogenet. Evol.">
        <title>Genome-scale phylogeny and comparative genomics of the fungal order Sordariales.</title>
        <authorList>
            <person name="Hensen N."/>
            <person name="Bonometti L."/>
            <person name="Westerberg I."/>
            <person name="Brannstrom I.O."/>
            <person name="Guillou S."/>
            <person name="Cros-Aarteil S."/>
            <person name="Calhoun S."/>
            <person name="Haridas S."/>
            <person name="Kuo A."/>
            <person name="Mondo S."/>
            <person name="Pangilinan J."/>
            <person name="Riley R."/>
            <person name="LaButti K."/>
            <person name="Andreopoulos B."/>
            <person name="Lipzen A."/>
            <person name="Chen C."/>
            <person name="Yan M."/>
            <person name="Daum C."/>
            <person name="Ng V."/>
            <person name="Clum A."/>
            <person name="Steindorff A."/>
            <person name="Ohm R.A."/>
            <person name="Martin F."/>
            <person name="Silar P."/>
            <person name="Natvig D.O."/>
            <person name="Lalanne C."/>
            <person name="Gautier V."/>
            <person name="Ament-Velasquez S.L."/>
            <person name="Kruys A."/>
            <person name="Hutchinson M.I."/>
            <person name="Powell A.J."/>
            <person name="Barry K."/>
            <person name="Miller A.N."/>
            <person name="Grigoriev I.V."/>
            <person name="Debuchy R."/>
            <person name="Gladieux P."/>
            <person name="Hiltunen Thoren M."/>
            <person name="Johannesson H."/>
        </authorList>
    </citation>
    <scope>NUCLEOTIDE SEQUENCE</scope>
    <source>
        <strain evidence="2">CBS 958.72</strain>
    </source>
</reference>
<keyword evidence="1" id="KW-1133">Transmembrane helix</keyword>
<proteinExistence type="predicted"/>